<feature type="region of interest" description="Disordered" evidence="1">
    <location>
        <begin position="1"/>
        <end position="30"/>
    </location>
</feature>
<comment type="caution">
    <text evidence="2">The sequence shown here is derived from an EMBL/GenBank/DDBJ whole genome shotgun (WGS) entry which is preliminary data.</text>
</comment>
<keyword evidence="3" id="KW-1185">Reference proteome</keyword>
<sequence>METAAATPDASARPRTSARPAAESAESDERPPLAGIRVIEFAALGPAPHAVMQLADLGADVLRIVRPGGNPYDAEAGTLLRGRTDATADLADPVDVARVRELVARADVLVEGYRPGVMERLGLGPDELRAADPRLIYARMTGWGRTGPWAGRAGHDLTYLAVTGVLHAIGPADRPVVPLNLLGDYGGGAMFLVEGVLAGLLARERTGRGRLVEAAMVDGIGQLAHQERALRAQGRWSETREANLLDGGAPFYAVYRCADGRFVAVAAVEPAFYLDLLAGLGLDADALPDRGDEASWPALRDAFAAAFAAHDRDKWMRRFDALDACVAPVLTWDESLEHPQLAGRGAFVEQGGMTAPAPAPRFGAAAPVPAAWPPARHPDLGTALAAWAEPDAAPDSTAATHSHPTTDPDRGDPR</sequence>
<proteinExistence type="predicted"/>
<protein>
    <submittedName>
        <fullName evidence="2">CoA transferase</fullName>
    </submittedName>
</protein>
<keyword evidence="2" id="KW-0808">Transferase</keyword>
<dbReference type="InterPro" id="IPR003673">
    <property type="entry name" value="CoA-Trfase_fam_III"/>
</dbReference>
<dbReference type="EMBL" id="WSTA01000002">
    <property type="protein sequence ID" value="MWB97167.1"/>
    <property type="molecule type" value="Genomic_DNA"/>
</dbReference>
<accession>A0A6I4P1Q6</accession>
<dbReference type="Gene3D" id="3.40.50.10540">
    <property type="entry name" value="Crotonobetainyl-coa:carnitine coa-transferase, domain 1"/>
    <property type="match status" value="1"/>
</dbReference>
<feature type="compositionally biased region" description="Basic and acidic residues" evidence="1">
    <location>
        <begin position="404"/>
        <end position="414"/>
    </location>
</feature>
<feature type="compositionally biased region" description="Low complexity" evidence="1">
    <location>
        <begin position="383"/>
        <end position="395"/>
    </location>
</feature>
<dbReference type="InterPro" id="IPR023606">
    <property type="entry name" value="CoA-Trfase_III_dom_1_sf"/>
</dbReference>
<dbReference type="SUPFAM" id="SSF89796">
    <property type="entry name" value="CoA-transferase family III (CaiB/BaiF)"/>
    <property type="match status" value="1"/>
</dbReference>
<dbReference type="PANTHER" id="PTHR48228">
    <property type="entry name" value="SUCCINYL-COA--D-CITRAMALATE COA-TRANSFERASE"/>
    <property type="match status" value="1"/>
</dbReference>
<name>A0A6I4P1Q6_9MICO</name>
<dbReference type="GO" id="GO:0016740">
    <property type="term" value="F:transferase activity"/>
    <property type="evidence" value="ECO:0007669"/>
    <property type="project" value="UniProtKB-KW"/>
</dbReference>
<dbReference type="Proteomes" id="UP000438182">
    <property type="component" value="Unassembled WGS sequence"/>
</dbReference>
<dbReference type="InterPro" id="IPR050509">
    <property type="entry name" value="CoA-transferase_III"/>
</dbReference>
<feature type="compositionally biased region" description="Low complexity" evidence="1">
    <location>
        <begin position="8"/>
        <end position="24"/>
    </location>
</feature>
<evidence type="ECO:0000313" key="3">
    <source>
        <dbReference type="Proteomes" id="UP000438182"/>
    </source>
</evidence>
<evidence type="ECO:0000256" key="1">
    <source>
        <dbReference type="SAM" id="MobiDB-lite"/>
    </source>
</evidence>
<organism evidence="2 3">
    <name type="scientific">Agromyces seonyuensis</name>
    <dbReference type="NCBI Taxonomy" id="2662446"/>
    <lineage>
        <taxon>Bacteria</taxon>
        <taxon>Bacillati</taxon>
        <taxon>Actinomycetota</taxon>
        <taxon>Actinomycetes</taxon>
        <taxon>Micrococcales</taxon>
        <taxon>Microbacteriaceae</taxon>
        <taxon>Agromyces</taxon>
    </lineage>
</organism>
<dbReference type="RefSeq" id="WP_160422439.1">
    <property type="nucleotide sequence ID" value="NZ_WSTA01000002.1"/>
</dbReference>
<evidence type="ECO:0000313" key="2">
    <source>
        <dbReference type="EMBL" id="MWB97167.1"/>
    </source>
</evidence>
<gene>
    <name evidence="2" type="ORF">GB864_01130</name>
</gene>
<dbReference type="AlphaFoldDB" id="A0A6I4P1Q6"/>
<dbReference type="Gene3D" id="3.30.1540.10">
    <property type="entry name" value="formyl-coa transferase, domain 3"/>
    <property type="match status" value="1"/>
</dbReference>
<feature type="region of interest" description="Disordered" evidence="1">
    <location>
        <begin position="374"/>
        <end position="414"/>
    </location>
</feature>
<dbReference type="InterPro" id="IPR044855">
    <property type="entry name" value="CoA-Trfase_III_dom3_sf"/>
</dbReference>
<dbReference type="PANTHER" id="PTHR48228:SF5">
    <property type="entry name" value="ALPHA-METHYLACYL-COA RACEMASE"/>
    <property type="match status" value="1"/>
</dbReference>
<reference evidence="2 3" key="1">
    <citation type="submission" date="2019-12" db="EMBL/GenBank/DDBJ databases">
        <authorList>
            <person name="Kim Y.S."/>
        </authorList>
    </citation>
    <scope>NUCLEOTIDE SEQUENCE [LARGE SCALE GENOMIC DNA]</scope>
    <source>
        <strain evidence="2 3">MMS17-SY077</strain>
    </source>
</reference>
<dbReference type="Pfam" id="PF02515">
    <property type="entry name" value="CoA_transf_3"/>
    <property type="match status" value="1"/>
</dbReference>